<dbReference type="AlphaFoldDB" id="A0A930V751"/>
<dbReference type="SUPFAM" id="SSF55961">
    <property type="entry name" value="Bet v1-like"/>
    <property type="match status" value="1"/>
</dbReference>
<evidence type="ECO:0000313" key="1">
    <source>
        <dbReference type="EMBL" id="MBF4762109.1"/>
    </source>
</evidence>
<reference evidence="1" key="1">
    <citation type="submission" date="2020-11" db="EMBL/GenBank/DDBJ databases">
        <title>Nocardioides sp. nov., isolated from Soil of Cynanchum wilfordii Hemsley rhizosphere.</title>
        <authorList>
            <person name="Lee J.-S."/>
            <person name="Suh M.K."/>
            <person name="Kim J.-S."/>
        </authorList>
    </citation>
    <scope>NUCLEOTIDE SEQUENCE</scope>
    <source>
        <strain evidence="1">KCTC 19275</strain>
    </source>
</reference>
<proteinExistence type="predicted"/>
<gene>
    <name evidence="1" type="ORF">ISU07_03135</name>
</gene>
<dbReference type="InterPro" id="IPR019587">
    <property type="entry name" value="Polyketide_cyclase/dehydratase"/>
</dbReference>
<dbReference type="Pfam" id="PF10604">
    <property type="entry name" value="Polyketide_cyc2"/>
    <property type="match status" value="1"/>
</dbReference>
<dbReference type="InterPro" id="IPR023393">
    <property type="entry name" value="START-like_dom_sf"/>
</dbReference>
<evidence type="ECO:0000313" key="2">
    <source>
        <dbReference type="Proteomes" id="UP000640489"/>
    </source>
</evidence>
<sequence>MSRTMAAPPDVVWHLLVDLDSWPRWGPSVGLAWLDDRAPQIHAGSTGRVQPLVGPALPFTVTDFVPGRRWSWRVAGVPGTRHEVEAVGAGTRVTFGVPVWAPAYLAVCALALRRLERLAIEAD</sequence>
<dbReference type="Gene3D" id="3.30.530.20">
    <property type="match status" value="1"/>
</dbReference>
<comment type="caution">
    <text evidence="1">The sequence shown here is derived from an EMBL/GenBank/DDBJ whole genome shotgun (WGS) entry which is preliminary data.</text>
</comment>
<name>A0A930V751_9ACTN</name>
<protein>
    <submittedName>
        <fullName evidence="1">SRPBCC family protein</fullName>
    </submittedName>
</protein>
<keyword evidence="2" id="KW-1185">Reference proteome</keyword>
<organism evidence="1 2">
    <name type="scientific">Nocardioides islandensis</name>
    <dbReference type="NCBI Taxonomy" id="433663"/>
    <lineage>
        <taxon>Bacteria</taxon>
        <taxon>Bacillati</taxon>
        <taxon>Actinomycetota</taxon>
        <taxon>Actinomycetes</taxon>
        <taxon>Propionibacteriales</taxon>
        <taxon>Nocardioidaceae</taxon>
        <taxon>Nocardioides</taxon>
    </lineage>
</organism>
<dbReference type="Proteomes" id="UP000640489">
    <property type="component" value="Unassembled WGS sequence"/>
</dbReference>
<dbReference type="EMBL" id="JADKPN010000001">
    <property type="protein sequence ID" value="MBF4762109.1"/>
    <property type="molecule type" value="Genomic_DNA"/>
</dbReference>
<accession>A0A930V751</accession>